<dbReference type="GO" id="GO:0016020">
    <property type="term" value="C:membrane"/>
    <property type="evidence" value="ECO:0007669"/>
    <property type="project" value="UniProtKB-SubCell"/>
</dbReference>
<feature type="domain" description="HAMP" evidence="10">
    <location>
        <begin position="300"/>
        <end position="353"/>
    </location>
</feature>
<sequence length="577" mass="66677">MKTRFNLKKIMKTSVFRLVLIVVIVIIPINILTLILSNTAVNEVQKQISQETRNALELYMSQIDGSMERAAAKIHYMSRDSVNFGRLNSKEVTDEEEYYKQLQSVVLLYKELQDAGTENSWMTGFYALFPDKDIDLVQCDYSDCADELPEYVADVAKNSPDQIGKWKVVTINEVEVVVLVAHYKNAYYGAWIELKRLAAAMELNNMDDGIIKAFTDDDGRVRYANADALEQLDLGKSYYQHNGVGYVLISAPSDDSDLNMVQIMSKGEMTNALPVMIRMLQIASVIALCIIPIIILSIKKWMIKPLNKLLSAMEKIEQGDMDIRIKEEKSGSEFEQINSNFNHMMDEVANLKIDVYEEKLEKQQIRMRFLSQQIQPHFILNAMNILYSYEQEEFPLIQKMILFLSRYFRYIVNAKSDFVELHEEMDHIRNYFEIQQARYPETFFAVVEYDEEIGDCLVPPLLIQNFAENAIKHSLKIGNQIDIFVIAQKLGDNKVRIRLSDTGEGISEELIEKIERFCRTREYQDGLGVGIQNAIERLDILYGGKIAFRIAREHPHGTRVEMIVPLVREKYRKQEDI</sequence>
<proteinExistence type="predicted"/>
<dbReference type="SMART" id="SM00387">
    <property type="entry name" value="HATPase_c"/>
    <property type="match status" value="1"/>
</dbReference>
<keyword evidence="5" id="KW-0808">Transferase</keyword>
<dbReference type="SUPFAM" id="SSF55874">
    <property type="entry name" value="ATPase domain of HSP90 chaperone/DNA topoisomerase II/histidine kinase"/>
    <property type="match status" value="1"/>
</dbReference>
<protein>
    <recommendedName>
        <fullName evidence="3">histidine kinase</fullName>
        <ecNumber evidence="3">2.7.13.3</ecNumber>
    </recommendedName>
</protein>
<dbReference type="InterPro" id="IPR050640">
    <property type="entry name" value="Bact_2-comp_sensor_kinase"/>
</dbReference>
<evidence type="ECO:0000256" key="6">
    <source>
        <dbReference type="ARBA" id="ARBA00022777"/>
    </source>
</evidence>
<keyword evidence="8" id="KW-1133">Transmembrane helix</keyword>
<dbReference type="EMBL" id="FMKA01000024">
    <property type="protein sequence ID" value="SCP98677.1"/>
    <property type="molecule type" value="Genomic_DNA"/>
</dbReference>
<dbReference type="PANTHER" id="PTHR34220">
    <property type="entry name" value="SENSOR HISTIDINE KINASE YPDA"/>
    <property type="match status" value="1"/>
</dbReference>
<dbReference type="PROSITE" id="PS50109">
    <property type="entry name" value="HIS_KIN"/>
    <property type="match status" value="1"/>
</dbReference>
<gene>
    <name evidence="11" type="ORF">SAMN05421730_102422</name>
</gene>
<keyword evidence="7" id="KW-0902">Two-component regulatory system</keyword>
<dbReference type="InterPro" id="IPR036890">
    <property type="entry name" value="HATPase_C_sf"/>
</dbReference>
<dbReference type="Pfam" id="PF06580">
    <property type="entry name" value="His_kinase"/>
    <property type="match status" value="1"/>
</dbReference>
<evidence type="ECO:0000313" key="11">
    <source>
        <dbReference type="EMBL" id="SCP98677.1"/>
    </source>
</evidence>
<dbReference type="OrthoDB" id="759642at2"/>
<comment type="catalytic activity">
    <reaction evidence="1">
        <text>ATP + protein L-histidine = ADP + protein N-phospho-L-histidine.</text>
        <dbReference type="EC" id="2.7.13.3"/>
    </reaction>
</comment>
<evidence type="ECO:0000256" key="2">
    <source>
        <dbReference type="ARBA" id="ARBA00004370"/>
    </source>
</evidence>
<name>A0A1D3TWS3_9FIRM</name>
<dbReference type="Pfam" id="PF02518">
    <property type="entry name" value="HATPase_c"/>
    <property type="match status" value="1"/>
</dbReference>
<organism evidence="11 12">
    <name type="scientific">Anaerobium acetethylicum</name>
    <dbReference type="NCBI Taxonomy" id="1619234"/>
    <lineage>
        <taxon>Bacteria</taxon>
        <taxon>Bacillati</taxon>
        <taxon>Bacillota</taxon>
        <taxon>Clostridia</taxon>
        <taxon>Lachnospirales</taxon>
        <taxon>Lachnospiraceae</taxon>
        <taxon>Anaerobium</taxon>
    </lineage>
</organism>
<dbReference type="STRING" id="1619234.SAMN05421730_102422"/>
<accession>A0A1D3TWS3</accession>
<dbReference type="AlphaFoldDB" id="A0A1D3TWS3"/>
<dbReference type="InterPro" id="IPR003660">
    <property type="entry name" value="HAMP_dom"/>
</dbReference>
<dbReference type="Gene3D" id="3.30.565.10">
    <property type="entry name" value="Histidine kinase-like ATPase, C-terminal domain"/>
    <property type="match status" value="1"/>
</dbReference>
<evidence type="ECO:0000259" key="10">
    <source>
        <dbReference type="PROSITE" id="PS50885"/>
    </source>
</evidence>
<evidence type="ECO:0000256" key="7">
    <source>
        <dbReference type="ARBA" id="ARBA00023012"/>
    </source>
</evidence>
<dbReference type="PROSITE" id="PS50885">
    <property type="entry name" value="HAMP"/>
    <property type="match status" value="1"/>
</dbReference>
<evidence type="ECO:0000256" key="1">
    <source>
        <dbReference type="ARBA" id="ARBA00000085"/>
    </source>
</evidence>
<dbReference type="Gene3D" id="6.10.340.10">
    <property type="match status" value="1"/>
</dbReference>
<dbReference type="Pfam" id="PF00672">
    <property type="entry name" value="HAMP"/>
    <property type="match status" value="1"/>
</dbReference>
<dbReference type="InterPro" id="IPR010559">
    <property type="entry name" value="Sig_transdc_His_kin_internal"/>
</dbReference>
<dbReference type="SMART" id="SM00304">
    <property type="entry name" value="HAMP"/>
    <property type="match status" value="1"/>
</dbReference>
<feature type="transmembrane region" description="Helical" evidence="8">
    <location>
        <begin position="15"/>
        <end position="36"/>
    </location>
</feature>
<dbReference type="SUPFAM" id="SSF158472">
    <property type="entry name" value="HAMP domain-like"/>
    <property type="match status" value="1"/>
</dbReference>
<feature type="transmembrane region" description="Helical" evidence="8">
    <location>
        <begin position="279"/>
        <end position="298"/>
    </location>
</feature>
<keyword evidence="8" id="KW-0472">Membrane</keyword>
<dbReference type="GO" id="GO:0000155">
    <property type="term" value="F:phosphorelay sensor kinase activity"/>
    <property type="evidence" value="ECO:0007669"/>
    <property type="project" value="InterPro"/>
</dbReference>
<dbReference type="EC" id="2.7.13.3" evidence="3"/>
<comment type="subcellular location">
    <subcellularLocation>
        <location evidence="2">Membrane</location>
    </subcellularLocation>
</comment>
<evidence type="ECO:0000256" key="4">
    <source>
        <dbReference type="ARBA" id="ARBA00022553"/>
    </source>
</evidence>
<reference evidence="11 12" key="1">
    <citation type="submission" date="2016-09" db="EMBL/GenBank/DDBJ databases">
        <authorList>
            <person name="Capua I."/>
            <person name="De Benedictis P."/>
            <person name="Joannis T."/>
            <person name="Lombin L.H."/>
            <person name="Cattoli G."/>
        </authorList>
    </citation>
    <scope>NUCLEOTIDE SEQUENCE [LARGE SCALE GENOMIC DNA]</scope>
    <source>
        <strain evidence="11 12">GluBS11</strain>
    </source>
</reference>
<evidence type="ECO:0000313" key="12">
    <source>
        <dbReference type="Proteomes" id="UP000199315"/>
    </source>
</evidence>
<keyword evidence="6 11" id="KW-0418">Kinase</keyword>
<dbReference type="InterPro" id="IPR005467">
    <property type="entry name" value="His_kinase_dom"/>
</dbReference>
<evidence type="ECO:0000256" key="3">
    <source>
        <dbReference type="ARBA" id="ARBA00012438"/>
    </source>
</evidence>
<evidence type="ECO:0000256" key="5">
    <source>
        <dbReference type="ARBA" id="ARBA00022679"/>
    </source>
</evidence>
<dbReference type="InterPro" id="IPR003594">
    <property type="entry name" value="HATPase_dom"/>
</dbReference>
<keyword evidence="8" id="KW-0812">Transmembrane</keyword>
<keyword evidence="12" id="KW-1185">Reference proteome</keyword>
<feature type="domain" description="Histidine kinase" evidence="9">
    <location>
        <begin position="462"/>
        <end position="568"/>
    </location>
</feature>
<dbReference type="CDD" id="cd06225">
    <property type="entry name" value="HAMP"/>
    <property type="match status" value="1"/>
</dbReference>
<evidence type="ECO:0000259" key="9">
    <source>
        <dbReference type="PROSITE" id="PS50109"/>
    </source>
</evidence>
<dbReference type="PANTHER" id="PTHR34220:SF7">
    <property type="entry name" value="SENSOR HISTIDINE KINASE YPDA"/>
    <property type="match status" value="1"/>
</dbReference>
<keyword evidence="4" id="KW-0597">Phosphoprotein</keyword>
<dbReference type="Proteomes" id="UP000199315">
    <property type="component" value="Unassembled WGS sequence"/>
</dbReference>
<evidence type="ECO:0000256" key="8">
    <source>
        <dbReference type="SAM" id="Phobius"/>
    </source>
</evidence>